<dbReference type="Proteomes" id="UP000268093">
    <property type="component" value="Unassembled WGS sequence"/>
</dbReference>
<keyword evidence="2" id="KW-1185">Reference proteome</keyword>
<dbReference type="AlphaFoldDB" id="A0A433D018"/>
<dbReference type="EMBL" id="RBNI01009389">
    <property type="protein sequence ID" value="RUP44184.1"/>
    <property type="molecule type" value="Genomic_DNA"/>
</dbReference>
<accession>A0A433D018</accession>
<feature type="non-terminal residue" evidence="1">
    <location>
        <position position="1"/>
    </location>
</feature>
<evidence type="ECO:0000313" key="2">
    <source>
        <dbReference type="Proteomes" id="UP000268093"/>
    </source>
</evidence>
<organism evidence="1 2">
    <name type="scientific">Jimgerdemannia flammicorona</name>
    <dbReference type="NCBI Taxonomy" id="994334"/>
    <lineage>
        <taxon>Eukaryota</taxon>
        <taxon>Fungi</taxon>
        <taxon>Fungi incertae sedis</taxon>
        <taxon>Mucoromycota</taxon>
        <taxon>Mucoromycotina</taxon>
        <taxon>Endogonomycetes</taxon>
        <taxon>Endogonales</taxon>
        <taxon>Endogonaceae</taxon>
        <taxon>Jimgerdemannia</taxon>
    </lineage>
</organism>
<comment type="caution">
    <text evidence="1">The sequence shown here is derived from an EMBL/GenBank/DDBJ whole genome shotgun (WGS) entry which is preliminary data.</text>
</comment>
<name>A0A433D018_9FUNG</name>
<gene>
    <name evidence="1" type="ORF">BC936DRAFT_149820</name>
</gene>
<protein>
    <submittedName>
        <fullName evidence="1">Uncharacterized protein</fullName>
    </submittedName>
</protein>
<reference evidence="1 2" key="1">
    <citation type="journal article" date="2018" name="New Phytol.">
        <title>Phylogenomics of Endogonaceae and evolution of mycorrhizas within Mucoromycota.</title>
        <authorList>
            <person name="Chang Y."/>
            <person name="Desiro A."/>
            <person name="Na H."/>
            <person name="Sandor L."/>
            <person name="Lipzen A."/>
            <person name="Clum A."/>
            <person name="Barry K."/>
            <person name="Grigoriev I.V."/>
            <person name="Martin F.M."/>
            <person name="Stajich J.E."/>
            <person name="Smith M.E."/>
            <person name="Bonito G."/>
            <person name="Spatafora J.W."/>
        </authorList>
    </citation>
    <scope>NUCLEOTIDE SEQUENCE [LARGE SCALE GENOMIC DNA]</scope>
    <source>
        <strain evidence="1 2">GMNB39</strain>
    </source>
</reference>
<sequence>PLGTLLCYYSNSSAPSVHHYNPSSSILLYSVHHTPSPSHPIVLLQSYHSRNTMSFHRIRGDQLVQDESLECIEKWKDHFLRNRIFTKPVAAYAMSVKIHEAMLAVSKGNGGVLQGMIERMDREFSEHYKIIEGKPQHCAQTLDNSVGFLLDQVASGNVVAADTLNTGNDPSLSLNLNNDASQVMSGNAVAADALGNGPSLPLNLNNDASQVMPVNAIAADTLDAGNGPSLPLNLNNDASQVIPNNAVATDALDAGSGSSLPLNLNNDAYQAMLNNVVAADAGNNLDPIPASNTHNNAIELNNAIANEAVSAHDEVDLYMQLLLARNTHASSSNGKATELTGINGNRYYAYDDQAGVTWLYSHDQRLLCSYVGEDGSQFICRNNFQYVYTTEGERYIFPVENTISHLNALS</sequence>
<proteinExistence type="predicted"/>
<evidence type="ECO:0000313" key="1">
    <source>
        <dbReference type="EMBL" id="RUP44184.1"/>
    </source>
</evidence>